<dbReference type="EMBL" id="AJWK01021981">
    <property type="status" value="NOT_ANNOTATED_CDS"/>
    <property type="molecule type" value="Genomic_DNA"/>
</dbReference>
<proteinExistence type="predicted"/>
<dbReference type="VEuPathDB" id="VectorBase:LLOJ006650"/>
<accession>A0A1B0EVR4</accession>
<evidence type="ECO:0000313" key="2">
    <source>
        <dbReference type="Proteomes" id="UP000092461"/>
    </source>
</evidence>
<organism evidence="1 2">
    <name type="scientific">Lutzomyia longipalpis</name>
    <name type="common">Sand fly</name>
    <dbReference type="NCBI Taxonomy" id="7200"/>
    <lineage>
        <taxon>Eukaryota</taxon>
        <taxon>Metazoa</taxon>
        <taxon>Ecdysozoa</taxon>
        <taxon>Arthropoda</taxon>
        <taxon>Hexapoda</taxon>
        <taxon>Insecta</taxon>
        <taxon>Pterygota</taxon>
        <taxon>Neoptera</taxon>
        <taxon>Endopterygota</taxon>
        <taxon>Diptera</taxon>
        <taxon>Nematocera</taxon>
        <taxon>Psychodoidea</taxon>
        <taxon>Psychodidae</taxon>
        <taxon>Lutzomyia</taxon>
        <taxon>Lutzomyia</taxon>
    </lineage>
</organism>
<reference evidence="1" key="1">
    <citation type="submission" date="2020-05" db="UniProtKB">
        <authorList>
            <consortium name="EnsemblMetazoa"/>
        </authorList>
    </citation>
    <scope>IDENTIFICATION</scope>
    <source>
        <strain evidence="1">Jacobina</strain>
    </source>
</reference>
<dbReference type="VEuPathDB" id="VectorBase:LLONM1_002041"/>
<dbReference type="AlphaFoldDB" id="A0A1B0EVR4"/>
<evidence type="ECO:0000313" key="1">
    <source>
        <dbReference type="EnsemblMetazoa" id="LLOJ006650-PA"/>
    </source>
</evidence>
<protein>
    <submittedName>
        <fullName evidence="1">Uncharacterized protein</fullName>
    </submittedName>
</protein>
<dbReference type="Proteomes" id="UP000092461">
    <property type="component" value="Unassembled WGS sequence"/>
</dbReference>
<keyword evidence="2" id="KW-1185">Reference proteome</keyword>
<name>A0A1B0EVR4_LUTLO</name>
<dbReference type="EnsemblMetazoa" id="LLOJ006650-RA">
    <property type="protein sequence ID" value="LLOJ006650-PA"/>
    <property type="gene ID" value="LLOJ006650"/>
</dbReference>
<sequence length="700" mass="81162">MNNQAKEFNNLRGKQDFQNVSVSSAFEICKSYVQATDSIDDSVEVINFFFGTREFADRMLLGQALALLKDCLPRLRKLLVSLQAEEEDLTIQLTKMIATVEMLNATAQFFRDKFNWTEHHLTLRNFYLNILDILIEMFDFTRKKSSISGENCHKLFDSLMKKICELYQFILQKLTSPEISFFTEFSSQERDFLTEVLKKLFIIGEITPSINPMIYGLTWKSTHKLITSHSKELQKTTGDFLREPIKFLCKRIREGICETMHKGTPLDTQKTLKITKFHVDLLKRLIEVFQGDFLPHTEKILENLVFLQSVKFLGKSANADEIYKSITTEYMQNLGALQKNGQFVECLLNTNFSHDPELYAFLIITMDILKLSSSGIEKDFEGQGTMKANIIGKLFSTVPKCQGIFLKQPEVFEDLCSNLSLVIITENAQEEYKAAWLTFMRNTLGSPTVFSTMFMLQLWKNIQIASRENIRFEMFVMWKNILEKLPKTSSMQLLLIEKIVRISFDCLPKESQHRVVSLNNPVENHLLWSILGLNVISNPEKKKYLIQRLSEKVLKLISDFLSMTISVKFFEDMCLILKILGRSSFTPETNFIEKFIEMWRFIGKRTDCQVKQKKILAKVFIPLVWIFRSIYGSLSSENTIEIVRILRDIAKNDWPCEVQAEITKSLKIVSEKDSASYWPILKVFKKSSVILQLTSQLKQN</sequence>